<proteinExistence type="predicted"/>
<dbReference type="GO" id="GO:0046872">
    <property type="term" value="F:metal ion binding"/>
    <property type="evidence" value="ECO:0007669"/>
    <property type="project" value="UniProtKB-KW"/>
</dbReference>
<dbReference type="PANTHER" id="PTHR21666:SF292">
    <property type="entry name" value="MUREIN DD-ENDOPEPTIDASE MEPM"/>
    <property type="match status" value="1"/>
</dbReference>
<comment type="pathway">
    <text evidence="8">Cell wall degradation; peptidoglycan degradation.</text>
</comment>
<keyword evidence="12" id="KW-1185">Reference proteome</keyword>
<organism evidence="11 12">
    <name type="scientific">Vibrio caribbeanicus ATCC BAA-2122</name>
    <dbReference type="NCBI Taxonomy" id="796620"/>
    <lineage>
        <taxon>Bacteria</taxon>
        <taxon>Pseudomonadati</taxon>
        <taxon>Pseudomonadota</taxon>
        <taxon>Gammaproteobacteria</taxon>
        <taxon>Vibrionales</taxon>
        <taxon>Vibrionaceae</taxon>
        <taxon>Vibrio</taxon>
    </lineage>
</organism>
<dbReference type="Gene3D" id="3.10.450.350">
    <property type="match status" value="1"/>
</dbReference>
<keyword evidence="3" id="KW-0645">Protease</keyword>
<evidence type="ECO:0000256" key="6">
    <source>
        <dbReference type="ARBA" id="ARBA00022833"/>
    </source>
</evidence>
<keyword evidence="6" id="KW-0862">Zinc</keyword>
<dbReference type="InterPro" id="IPR050570">
    <property type="entry name" value="Cell_wall_metabolism_enzyme"/>
</dbReference>
<dbReference type="Pfam" id="PF01551">
    <property type="entry name" value="Peptidase_M23"/>
    <property type="match status" value="1"/>
</dbReference>
<protein>
    <submittedName>
        <fullName evidence="11">Uncharacterized protein</fullName>
    </submittedName>
</protein>
<dbReference type="Gene3D" id="2.70.70.10">
    <property type="entry name" value="Glucose Permease (Domain IIA)"/>
    <property type="match status" value="1"/>
</dbReference>
<feature type="domain" description="Csd3-like second N-terminal" evidence="10">
    <location>
        <begin position="60"/>
        <end position="171"/>
    </location>
</feature>
<dbReference type="InterPro" id="IPR011055">
    <property type="entry name" value="Dup_hybrid_motif"/>
</dbReference>
<dbReference type="AlphaFoldDB" id="E3BGQ1"/>
<dbReference type="RefSeq" id="WP_009600143.1">
    <property type="nucleotide sequence ID" value="NZ_CAWLFW010000077.1"/>
</dbReference>
<comment type="cofactor">
    <cofactor evidence="1">
        <name>Zn(2+)</name>
        <dbReference type="ChEBI" id="CHEBI:29105"/>
    </cofactor>
</comment>
<evidence type="ECO:0000256" key="3">
    <source>
        <dbReference type="ARBA" id="ARBA00022670"/>
    </source>
</evidence>
<evidence type="ECO:0000313" key="12">
    <source>
        <dbReference type="Proteomes" id="UP000002943"/>
    </source>
</evidence>
<dbReference type="SUPFAM" id="SSF51261">
    <property type="entry name" value="Duplicated hybrid motif"/>
    <property type="match status" value="1"/>
</dbReference>
<dbReference type="Proteomes" id="UP000002943">
    <property type="component" value="Unassembled WGS sequence"/>
</dbReference>
<dbReference type="CDD" id="cd12797">
    <property type="entry name" value="M23_peptidase"/>
    <property type="match status" value="1"/>
</dbReference>
<dbReference type="STRING" id="796620.VIBC2010_13719"/>
<dbReference type="EMBL" id="AEIU01000050">
    <property type="protein sequence ID" value="EFP97708.1"/>
    <property type="molecule type" value="Genomic_DNA"/>
</dbReference>
<gene>
    <name evidence="11" type="ORF">VIBC2010_13719</name>
</gene>
<dbReference type="InterPro" id="IPR016047">
    <property type="entry name" value="M23ase_b-sheet_dom"/>
</dbReference>
<dbReference type="GO" id="GO:0006508">
    <property type="term" value="P:proteolysis"/>
    <property type="evidence" value="ECO:0007669"/>
    <property type="project" value="UniProtKB-KW"/>
</dbReference>
<keyword evidence="4" id="KW-0479">Metal-binding</keyword>
<dbReference type="GO" id="GO:0004222">
    <property type="term" value="F:metalloendopeptidase activity"/>
    <property type="evidence" value="ECO:0007669"/>
    <property type="project" value="TreeGrafter"/>
</dbReference>
<evidence type="ECO:0000256" key="4">
    <source>
        <dbReference type="ARBA" id="ARBA00022723"/>
    </source>
</evidence>
<accession>E3BGQ1</accession>
<dbReference type="eggNOG" id="COG0739">
    <property type="taxonomic scope" value="Bacteria"/>
</dbReference>
<dbReference type="MEROPS" id="M23.011"/>
<dbReference type="PANTHER" id="PTHR21666">
    <property type="entry name" value="PEPTIDASE-RELATED"/>
    <property type="match status" value="1"/>
</dbReference>
<name>E3BGQ1_9VIBR</name>
<sequence>MPSPNLILCGFAGIITLAVISANSIRNSEHKEIEQLLPEPNIVEASVKIDSLNAEAPSPEIITGKIHYSFITTLIKAGLEQHEITTLISRIENKFDIINQAKKGDKFSIMKDINSDNESYISAFYYQGREKHFFFISQDGDTVYDEYGDSLDNTQYKPPLTQQYRISSGFNMERFHPVTHRITPHLGTDFAVPTGTKVLSIADGIVIKSRYNRFAGHYVNVRHNNNVVSRYLHLSKRKVKVGDRITQGQAIGLSGNSGRTTGAHLHIEVWVNDSPVDYLTFMKQQNTQINTPILLAAQKHKSRLIAALEGSAQRLEQ</sequence>
<evidence type="ECO:0000256" key="1">
    <source>
        <dbReference type="ARBA" id="ARBA00001947"/>
    </source>
</evidence>
<evidence type="ECO:0000313" key="11">
    <source>
        <dbReference type="EMBL" id="EFP97708.1"/>
    </source>
</evidence>
<dbReference type="InterPro" id="IPR045834">
    <property type="entry name" value="Csd3_N2"/>
</dbReference>
<keyword evidence="7" id="KW-0482">Metalloprotease</keyword>
<dbReference type="FunFam" id="2.70.70.10:FF:000002">
    <property type="entry name" value="Murein DD-endopeptidase MepM"/>
    <property type="match status" value="1"/>
</dbReference>
<comment type="subcellular location">
    <subcellularLocation>
        <location evidence="2">Cell envelope</location>
    </subcellularLocation>
</comment>
<evidence type="ECO:0000256" key="5">
    <source>
        <dbReference type="ARBA" id="ARBA00022801"/>
    </source>
</evidence>
<evidence type="ECO:0000256" key="2">
    <source>
        <dbReference type="ARBA" id="ARBA00004196"/>
    </source>
</evidence>
<comment type="caution">
    <text evidence="11">The sequence shown here is derived from an EMBL/GenBank/DDBJ whole genome shotgun (WGS) entry which is preliminary data.</text>
</comment>
<evidence type="ECO:0000256" key="8">
    <source>
        <dbReference type="ARBA" id="ARBA00060568"/>
    </source>
</evidence>
<evidence type="ECO:0000259" key="9">
    <source>
        <dbReference type="Pfam" id="PF01551"/>
    </source>
</evidence>
<dbReference type="Pfam" id="PF19425">
    <property type="entry name" value="Csd3_N2"/>
    <property type="match status" value="1"/>
</dbReference>
<reference evidence="11 12" key="1">
    <citation type="journal article" date="2012" name="Int. J. Syst. Evol. Microbiol.">
        <title>Vibrio caribbeanicus sp. nov., isolated from the marine sponge Scleritoderma cyanea.</title>
        <authorList>
            <person name="Hoffmann M."/>
            <person name="Monday S.R."/>
            <person name="Allard M.W."/>
            <person name="Strain E.A."/>
            <person name="Whittaker P."/>
            <person name="Naum M."/>
            <person name="McCarthy P.J."/>
            <person name="Lopez J.V."/>
            <person name="Fischer M."/>
            <person name="Brown E.W."/>
        </authorList>
    </citation>
    <scope>NUCLEOTIDE SEQUENCE [LARGE SCALE GENOMIC DNA]</scope>
    <source>
        <strain evidence="11 12">ATCC BAA-2122</strain>
    </source>
</reference>
<keyword evidence="5" id="KW-0378">Hydrolase</keyword>
<evidence type="ECO:0000259" key="10">
    <source>
        <dbReference type="Pfam" id="PF19425"/>
    </source>
</evidence>
<evidence type="ECO:0000256" key="7">
    <source>
        <dbReference type="ARBA" id="ARBA00023049"/>
    </source>
</evidence>
<feature type="domain" description="M23ase beta-sheet core" evidence="9">
    <location>
        <begin position="184"/>
        <end position="277"/>
    </location>
</feature>
<dbReference type="GO" id="GO:0030313">
    <property type="term" value="C:cell envelope"/>
    <property type="evidence" value="ECO:0007669"/>
    <property type="project" value="UniProtKB-SubCell"/>
</dbReference>